<keyword evidence="2" id="KW-1185">Reference proteome</keyword>
<accession>A4G5E8</accession>
<evidence type="ECO:0000313" key="1">
    <source>
        <dbReference type="EMBL" id="CAL61735.1"/>
    </source>
</evidence>
<dbReference type="KEGG" id="har:HEAR1572"/>
<gene>
    <name evidence="1" type="ordered locus">HEAR1572</name>
</gene>
<organism evidence="1 2">
    <name type="scientific">Herminiimonas arsenicoxydans</name>
    <dbReference type="NCBI Taxonomy" id="204773"/>
    <lineage>
        <taxon>Bacteria</taxon>
        <taxon>Pseudomonadati</taxon>
        <taxon>Pseudomonadota</taxon>
        <taxon>Betaproteobacteria</taxon>
        <taxon>Burkholderiales</taxon>
        <taxon>Oxalobacteraceae</taxon>
        <taxon>Herminiimonas</taxon>
    </lineage>
</organism>
<proteinExistence type="predicted"/>
<sequence length="68" mass="7937">MNYGTAILLNLYSMLKRRPQRQQKPMIPIVLLISKLPANERMQHLKRLDQFGGAWKIVDAAMTRLETQ</sequence>
<dbReference type="EMBL" id="CU207211">
    <property type="protein sequence ID" value="CAL61735.1"/>
    <property type="molecule type" value="Genomic_DNA"/>
</dbReference>
<dbReference type="HOGENOM" id="CLU_2788206_0_0_4"/>
<protein>
    <submittedName>
        <fullName evidence="1">Uncharacterized protein</fullName>
    </submittedName>
</protein>
<dbReference type="Proteomes" id="UP000006697">
    <property type="component" value="Chromosome"/>
</dbReference>
<dbReference type="AlphaFoldDB" id="A4G5E8"/>
<dbReference type="STRING" id="204773.HEAR1572"/>
<reference evidence="1 2" key="1">
    <citation type="journal article" date="2007" name="PLoS Genet.">
        <title>A tale of two oxidation states: bacterial colonization of arsenic-rich environments.</title>
        <authorList>
            <person name="Muller D."/>
            <person name="Medigue C."/>
            <person name="Koechler S."/>
            <person name="Barbe V."/>
            <person name="Barakat M."/>
            <person name="Talla E."/>
            <person name="Bonnefoy V."/>
            <person name="Krin E."/>
            <person name="Arsene-Ploetze F."/>
            <person name="Carapito C."/>
            <person name="Chandler M."/>
            <person name="Cournoyer B."/>
            <person name="Cruveiller S."/>
            <person name="Dossat C."/>
            <person name="Duval S."/>
            <person name="Heymann M."/>
            <person name="Leize E."/>
            <person name="Lieutaud A."/>
            <person name="Lievremont D."/>
            <person name="Makita Y."/>
            <person name="Mangenot S."/>
            <person name="Nitschke W."/>
            <person name="Ortet P."/>
            <person name="Perdrial N."/>
            <person name="Schoepp B."/>
            <person name="Siguier N."/>
            <person name="Simeonova D.D."/>
            <person name="Rouy Z."/>
            <person name="Segurens B."/>
            <person name="Turlin E."/>
            <person name="Vallenet D."/>
            <person name="Van Dorsselaer A."/>
            <person name="Weiss S."/>
            <person name="Weissenbach J."/>
            <person name="Lett M.C."/>
            <person name="Danchin A."/>
            <person name="Bertin P.N."/>
        </authorList>
    </citation>
    <scope>NUCLEOTIDE SEQUENCE [LARGE SCALE GENOMIC DNA]</scope>
    <source>
        <strain evidence="2">ULPAs1</strain>
    </source>
</reference>
<name>A4G5E8_HERAR</name>
<evidence type="ECO:0000313" key="2">
    <source>
        <dbReference type="Proteomes" id="UP000006697"/>
    </source>
</evidence>